<feature type="active site" description="Nucleophile" evidence="4">
    <location>
        <position position="392"/>
    </location>
</feature>
<dbReference type="SUPFAM" id="SSF53335">
    <property type="entry name" value="S-adenosyl-L-methionine-dependent methyltransferases"/>
    <property type="match status" value="1"/>
</dbReference>
<dbReference type="Gene3D" id="3.40.50.150">
    <property type="entry name" value="Vaccinia Virus protein VP39"/>
    <property type="match status" value="1"/>
</dbReference>
<feature type="active site" evidence="5">
    <location>
        <position position="392"/>
    </location>
</feature>
<evidence type="ECO:0000256" key="4">
    <source>
        <dbReference type="PROSITE-ProRule" id="PRU01024"/>
    </source>
</evidence>
<feature type="binding site" evidence="4">
    <location>
        <position position="319"/>
    </location>
    <ligand>
        <name>S-adenosyl-L-methionine</name>
        <dbReference type="ChEBI" id="CHEBI:59789"/>
    </ligand>
</feature>
<feature type="binding site" evidence="4">
    <location>
        <position position="365"/>
    </location>
    <ligand>
        <name>S-adenosyl-L-methionine</name>
        <dbReference type="ChEBI" id="CHEBI:59789"/>
    </ligand>
</feature>
<dbReference type="SUPFAM" id="SSF50249">
    <property type="entry name" value="Nucleic acid-binding proteins"/>
    <property type="match status" value="1"/>
</dbReference>
<name>A0A7C5L6G4_AQUAO</name>
<dbReference type="InterPro" id="IPR010280">
    <property type="entry name" value="U5_MeTrfase_fam"/>
</dbReference>
<dbReference type="GO" id="GO:0070475">
    <property type="term" value="P:rRNA base methylation"/>
    <property type="evidence" value="ECO:0007669"/>
    <property type="project" value="TreeGrafter"/>
</dbReference>
<dbReference type="Pfam" id="PF05958">
    <property type="entry name" value="tRNA_U5-meth_tr"/>
    <property type="match status" value="1"/>
</dbReference>
<keyword evidence="1 4" id="KW-0489">Methyltransferase</keyword>
<dbReference type="InterPro" id="IPR030390">
    <property type="entry name" value="MeTrfase_TrmA_AS"/>
</dbReference>
<proteinExistence type="inferred from homology"/>
<feature type="binding site" evidence="4">
    <location>
        <position position="272"/>
    </location>
    <ligand>
        <name>S-adenosyl-L-methionine</name>
        <dbReference type="ChEBI" id="CHEBI:59789"/>
    </ligand>
</feature>
<dbReference type="InterPro" id="IPR012340">
    <property type="entry name" value="NA-bd_OB-fold"/>
</dbReference>
<dbReference type="PROSITE" id="PS51687">
    <property type="entry name" value="SAM_MT_RNA_M5U"/>
    <property type="match status" value="1"/>
</dbReference>
<reference evidence="7" key="1">
    <citation type="journal article" date="2020" name="mSystems">
        <title>Genome- and Community-Level Interaction Insights into Carbon Utilization and Element Cycling Functions of Hydrothermarchaeota in Hydrothermal Sediment.</title>
        <authorList>
            <person name="Zhou Z."/>
            <person name="Liu Y."/>
            <person name="Xu W."/>
            <person name="Pan J."/>
            <person name="Luo Z.H."/>
            <person name="Li M."/>
        </authorList>
    </citation>
    <scope>NUCLEOTIDE SEQUENCE [LARGE SCALE GENOMIC DNA]</scope>
    <source>
        <strain evidence="7">HyVt-501</strain>
    </source>
</reference>
<dbReference type="GO" id="GO:0070041">
    <property type="term" value="F:rRNA (uridine-C5-)-methyltransferase activity"/>
    <property type="evidence" value="ECO:0007669"/>
    <property type="project" value="TreeGrafter"/>
</dbReference>
<dbReference type="PROSITE" id="PS50926">
    <property type="entry name" value="TRAM"/>
    <property type="match status" value="1"/>
</dbReference>
<comment type="similarity">
    <text evidence="4">Belongs to the class I-like SAM-binding methyltransferase superfamily. RNA M5U methyltransferase family.</text>
</comment>
<dbReference type="CDD" id="cd02440">
    <property type="entry name" value="AdoMet_MTases"/>
    <property type="match status" value="1"/>
</dbReference>
<dbReference type="InterPro" id="IPR030391">
    <property type="entry name" value="MeTrfase_TrmA_CS"/>
</dbReference>
<comment type="caution">
    <text evidence="7">The sequence shown here is derived from an EMBL/GenBank/DDBJ whole genome shotgun (WGS) entry which is preliminary data.</text>
</comment>
<protein>
    <submittedName>
        <fullName evidence="7">Class I SAM-dependent RNA methyltransferase</fullName>
    </submittedName>
</protein>
<dbReference type="PANTHER" id="PTHR11061:SF30">
    <property type="entry name" value="TRNA (URACIL(54)-C(5))-METHYLTRANSFERASE"/>
    <property type="match status" value="1"/>
</dbReference>
<dbReference type="EMBL" id="DRNB01000261">
    <property type="protein sequence ID" value="HHJ64671.1"/>
    <property type="molecule type" value="Genomic_DNA"/>
</dbReference>
<sequence length="437" mass="49990">MKGSRSLESPSRKSNGTVRLSIEKLVYGGYGLARQGSRVFLVRYAAPRELVDAEVLEEKKDYSYAQVREVVIPSEVRRTPPCPYYGICGGCQIQHVEYPAQVESKEAILLETLKRIGRIENPRLLDSLRSGQEFGYRIRVQLKVRNGHIGFFRFGEREVVDVAECPVLHRRINDLLGPLRECARHIRELQEIHVTYSPLEDRFLVKFVTPTEIDRAFLKALKEDCLPPEVVGVGDYSKLRTLMNRRYWIGQEHLYVEVGRWRYRLGADSFFQVNYTLWEKFIEAVTDGVSFRKALDLHCGVGFFTIPLSERGNFIEGSDSNGSAVNDAQYNAKLNGRDNVVFVKSDAYRHLKSRGGEVLDLVVLDPPRSGLESGEVDLLVRNRPERILYISCNPSTLARDLRQLLRGGYTLEGVRLVDMFPQTYHVESISYLKLEKP</sequence>
<gene>
    <name evidence="7" type="ORF">ENJ61_07165</name>
</gene>
<feature type="domain" description="TRAM" evidence="6">
    <location>
        <begin position="10"/>
        <end position="69"/>
    </location>
</feature>
<dbReference type="AlphaFoldDB" id="A0A7C5L6G4"/>
<dbReference type="PANTHER" id="PTHR11061">
    <property type="entry name" value="RNA M5U METHYLTRANSFERASE"/>
    <property type="match status" value="1"/>
</dbReference>
<evidence type="ECO:0000256" key="5">
    <source>
        <dbReference type="PROSITE-ProRule" id="PRU10015"/>
    </source>
</evidence>
<evidence type="ECO:0000256" key="2">
    <source>
        <dbReference type="ARBA" id="ARBA00022679"/>
    </source>
</evidence>
<dbReference type="Gene3D" id="2.40.50.1070">
    <property type="match status" value="1"/>
</dbReference>
<evidence type="ECO:0000313" key="7">
    <source>
        <dbReference type="EMBL" id="HHJ64671.1"/>
    </source>
</evidence>
<dbReference type="PROSITE" id="PS01230">
    <property type="entry name" value="TRMA_1"/>
    <property type="match status" value="1"/>
</dbReference>
<dbReference type="Gene3D" id="2.40.50.140">
    <property type="entry name" value="Nucleic acid-binding proteins"/>
    <property type="match status" value="1"/>
</dbReference>
<keyword evidence="3 4" id="KW-0949">S-adenosyl-L-methionine</keyword>
<dbReference type="InterPro" id="IPR029063">
    <property type="entry name" value="SAM-dependent_MTases_sf"/>
</dbReference>
<dbReference type="PROSITE" id="PS01231">
    <property type="entry name" value="TRMA_2"/>
    <property type="match status" value="1"/>
</dbReference>
<organism evidence="7">
    <name type="scientific">Aquifex aeolicus</name>
    <dbReference type="NCBI Taxonomy" id="63363"/>
    <lineage>
        <taxon>Bacteria</taxon>
        <taxon>Pseudomonadati</taxon>
        <taxon>Aquificota</taxon>
        <taxon>Aquificia</taxon>
        <taxon>Aquificales</taxon>
        <taxon>Aquificaceae</taxon>
        <taxon>Aquifex</taxon>
    </lineage>
</organism>
<evidence type="ECO:0000256" key="1">
    <source>
        <dbReference type="ARBA" id="ARBA00022603"/>
    </source>
</evidence>
<evidence type="ECO:0000256" key="3">
    <source>
        <dbReference type="ARBA" id="ARBA00022691"/>
    </source>
</evidence>
<keyword evidence="2 4" id="KW-0808">Transferase</keyword>
<accession>A0A7C5L6G4</accession>
<dbReference type="InterPro" id="IPR002792">
    <property type="entry name" value="TRAM_dom"/>
</dbReference>
<dbReference type="Proteomes" id="UP000885792">
    <property type="component" value="Unassembled WGS sequence"/>
</dbReference>
<comment type="caution">
    <text evidence="4">Lacks conserved residue(s) required for the propagation of feature annotation.</text>
</comment>
<evidence type="ECO:0000259" key="6">
    <source>
        <dbReference type="PROSITE" id="PS50926"/>
    </source>
</evidence>